<name>A0A9X3B8U7_9BACT</name>
<proteinExistence type="predicted"/>
<keyword evidence="2" id="KW-1185">Reference proteome</keyword>
<dbReference type="RefSeq" id="WP_279297660.1">
    <property type="nucleotide sequence ID" value="NZ_JAOTIF010000010.1"/>
</dbReference>
<reference evidence="1" key="1">
    <citation type="submission" date="2022-09" db="EMBL/GenBank/DDBJ databases">
        <authorList>
            <person name="Yuan C."/>
            <person name="Ke Z."/>
        </authorList>
    </citation>
    <scope>NUCLEOTIDE SEQUENCE</scope>
    <source>
        <strain evidence="1">LB-8</strain>
    </source>
</reference>
<dbReference type="AlphaFoldDB" id="A0A9X3B8U7"/>
<comment type="caution">
    <text evidence="1">The sequence shown here is derived from an EMBL/GenBank/DDBJ whole genome shotgun (WGS) entry which is preliminary data.</text>
</comment>
<protein>
    <submittedName>
        <fullName evidence="1">DUF4998 domain-containing protein</fullName>
    </submittedName>
</protein>
<dbReference type="PROSITE" id="PS51257">
    <property type="entry name" value="PROKAR_LIPOPROTEIN"/>
    <property type="match status" value="1"/>
</dbReference>
<reference evidence="1" key="2">
    <citation type="submission" date="2023-04" db="EMBL/GenBank/DDBJ databases">
        <title>Paracnuella aquatica gen. nov., sp. nov., a member of the family Chitinophagaceae isolated from a hot spring.</title>
        <authorList>
            <person name="Wang C."/>
        </authorList>
    </citation>
    <scope>NUCLEOTIDE SEQUENCE</scope>
    <source>
        <strain evidence="1">LB-8</strain>
    </source>
</reference>
<dbReference type="Proteomes" id="UP001155483">
    <property type="component" value="Unassembled WGS sequence"/>
</dbReference>
<organism evidence="1 2">
    <name type="scientific">Paraflavisolibacter caeni</name>
    <dbReference type="NCBI Taxonomy" id="2982496"/>
    <lineage>
        <taxon>Bacteria</taxon>
        <taxon>Pseudomonadati</taxon>
        <taxon>Bacteroidota</taxon>
        <taxon>Chitinophagia</taxon>
        <taxon>Chitinophagales</taxon>
        <taxon>Chitinophagaceae</taxon>
        <taxon>Paraflavisolibacter</taxon>
    </lineage>
</organism>
<accession>A0A9X3B8U7</accession>
<sequence length="231" mass="25958">MKIAFDKINMRRLPVVFLVTLTLLSCSKWDDFKKYTADGEILYTGRLDSISVFSGMNRIRITGKLNADPKIVALKIFWNNKADSVAYEIKRSNGAFFDQTFTVAEGVRTFTIFTYDAEGNSSVPVTVTGVSYGDSYRRTINNRLISSITYVAATDSTTINWDAIDVKTALHTELKYPKNPDGDSVTVITSATNARTGLKGFNYQTSKFTYRTIYRPDSTSIDTFATQYIVR</sequence>
<dbReference type="Pfam" id="PF16389">
    <property type="entry name" value="DUF4998"/>
    <property type="match status" value="1"/>
</dbReference>
<evidence type="ECO:0000313" key="2">
    <source>
        <dbReference type="Proteomes" id="UP001155483"/>
    </source>
</evidence>
<evidence type="ECO:0000313" key="1">
    <source>
        <dbReference type="EMBL" id="MCU7550221.1"/>
    </source>
</evidence>
<gene>
    <name evidence="1" type="ORF">OCK74_13955</name>
</gene>
<dbReference type="EMBL" id="JAOTIF010000010">
    <property type="protein sequence ID" value="MCU7550221.1"/>
    <property type="molecule type" value="Genomic_DNA"/>
</dbReference>